<organism evidence="1 2">
    <name type="scientific">Acinetobacter sedimenti</name>
    <dbReference type="NCBI Taxonomy" id="2919922"/>
    <lineage>
        <taxon>Bacteria</taxon>
        <taxon>Pseudomonadati</taxon>
        <taxon>Pseudomonadota</taxon>
        <taxon>Gammaproteobacteria</taxon>
        <taxon>Moraxellales</taxon>
        <taxon>Moraxellaceae</taxon>
        <taxon>Acinetobacter</taxon>
    </lineage>
</organism>
<dbReference type="AlphaFoldDB" id="A0A9X1WWZ8"/>
<comment type="caution">
    <text evidence="1">The sequence shown here is derived from an EMBL/GenBank/DDBJ whole genome shotgun (WGS) entry which is preliminary data.</text>
</comment>
<dbReference type="Proteomes" id="UP001139701">
    <property type="component" value="Unassembled WGS sequence"/>
</dbReference>
<reference evidence="1" key="1">
    <citation type="submission" date="2022-02" db="EMBL/GenBank/DDBJ databases">
        <title>Acinetobacter A3.8 sp. nov., isolated from Sediment (Zhairuo Island).</title>
        <authorList>
            <person name="Zheng K."/>
        </authorList>
    </citation>
    <scope>NUCLEOTIDE SEQUENCE</scope>
    <source>
        <strain evidence="1">A3.8</strain>
    </source>
</reference>
<sequence>MQQGQVLVDITYQAEFSDQAHFTLTCIELFGVRPSDRMEIKEPIFFIQ</sequence>
<gene>
    <name evidence="1" type="ORF">MKI79_07295</name>
</gene>
<dbReference type="EMBL" id="JAKUML010000009">
    <property type="protein sequence ID" value="MCJ8146704.1"/>
    <property type="molecule type" value="Genomic_DNA"/>
</dbReference>
<evidence type="ECO:0000313" key="1">
    <source>
        <dbReference type="EMBL" id="MCJ8146704.1"/>
    </source>
</evidence>
<protein>
    <submittedName>
        <fullName evidence="1">Uncharacterized protein</fullName>
    </submittedName>
</protein>
<accession>A0A9X1WWZ8</accession>
<dbReference type="RefSeq" id="WP_241571461.1">
    <property type="nucleotide sequence ID" value="NZ_JAKUML010000009.1"/>
</dbReference>
<name>A0A9X1WWZ8_9GAMM</name>
<evidence type="ECO:0000313" key="2">
    <source>
        <dbReference type="Proteomes" id="UP001139701"/>
    </source>
</evidence>
<proteinExistence type="predicted"/>
<keyword evidence="2" id="KW-1185">Reference proteome</keyword>